<dbReference type="Proteomes" id="UP001634007">
    <property type="component" value="Unassembled WGS sequence"/>
</dbReference>
<dbReference type="EMBL" id="JBJKBG010000011">
    <property type="protein sequence ID" value="KAL3717240.1"/>
    <property type="molecule type" value="Genomic_DNA"/>
</dbReference>
<accession>A0ABD3ITE0</accession>
<keyword evidence="2" id="KW-1185">Reference proteome</keyword>
<reference evidence="1 2" key="1">
    <citation type="submission" date="2024-11" db="EMBL/GenBank/DDBJ databases">
        <title>Chromosome-level genome assembly of Eucalyptus globulus Labill. provides insights into its genome evolution.</title>
        <authorList>
            <person name="Li X."/>
        </authorList>
    </citation>
    <scope>NUCLEOTIDE SEQUENCE [LARGE SCALE GENOMIC DNA]</scope>
    <source>
        <strain evidence="1">CL2024</strain>
        <tissue evidence="1">Fresh tender leaves</tissue>
    </source>
</reference>
<proteinExistence type="predicted"/>
<protein>
    <submittedName>
        <fullName evidence="1">Uncharacterized protein</fullName>
    </submittedName>
</protein>
<dbReference type="AlphaFoldDB" id="A0ABD3ITE0"/>
<sequence length="73" mass="8427">MPEPNGSRKHCCLGKEHRRLPPKRGIIKKRIFASIVKLFRRNRRQKEAEDDNGHSGDDCINRIQQNGAAQIHV</sequence>
<name>A0ABD3ITE0_EUCGL</name>
<organism evidence="1 2">
    <name type="scientific">Eucalyptus globulus</name>
    <name type="common">Tasmanian blue gum</name>
    <dbReference type="NCBI Taxonomy" id="34317"/>
    <lineage>
        <taxon>Eukaryota</taxon>
        <taxon>Viridiplantae</taxon>
        <taxon>Streptophyta</taxon>
        <taxon>Embryophyta</taxon>
        <taxon>Tracheophyta</taxon>
        <taxon>Spermatophyta</taxon>
        <taxon>Magnoliopsida</taxon>
        <taxon>eudicotyledons</taxon>
        <taxon>Gunneridae</taxon>
        <taxon>Pentapetalae</taxon>
        <taxon>rosids</taxon>
        <taxon>malvids</taxon>
        <taxon>Myrtales</taxon>
        <taxon>Myrtaceae</taxon>
        <taxon>Myrtoideae</taxon>
        <taxon>Eucalypteae</taxon>
        <taxon>Eucalyptus</taxon>
    </lineage>
</organism>
<evidence type="ECO:0000313" key="1">
    <source>
        <dbReference type="EMBL" id="KAL3717240.1"/>
    </source>
</evidence>
<evidence type="ECO:0000313" key="2">
    <source>
        <dbReference type="Proteomes" id="UP001634007"/>
    </source>
</evidence>
<gene>
    <name evidence="1" type="ORF">ACJRO7_008772</name>
</gene>
<comment type="caution">
    <text evidence="1">The sequence shown here is derived from an EMBL/GenBank/DDBJ whole genome shotgun (WGS) entry which is preliminary data.</text>
</comment>